<dbReference type="GO" id="GO:0008270">
    <property type="term" value="F:zinc ion binding"/>
    <property type="evidence" value="ECO:0007669"/>
    <property type="project" value="TreeGrafter"/>
</dbReference>
<dbReference type="GO" id="GO:0005615">
    <property type="term" value="C:extracellular space"/>
    <property type="evidence" value="ECO:0007669"/>
    <property type="project" value="TreeGrafter"/>
</dbReference>
<comment type="similarity">
    <text evidence="1">Belongs to the peptidase M1 family.</text>
</comment>
<organism evidence="3 4">
    <name type="scientific">Ceratina calcarata</name>
    <dbReference type="NCBI Taxonomy" id="156304"/>
    <lineage>
        <taxon>Eukaryota</taxon>
        <taxon>Metazoa</taxon>
        <taxon>Ecdysozoa</taxon>
        <taxon>Arthropoda</taxon>
        <taxon>Hexapoda</taxon>
        <taxon>Insecta</taxon>
        <taxon>Pterygota</taxon>
        <taxon>Neoptera</taxon>
        <taxon>Endopterygota</taxon>
        <taxon>Hymenoptera</taxon>
        <taxon>Apocrita</taxon>
        <taxon>Aculeata</taxon>
        <taxon>Apoidea</taxon>
        <taxon>Anthophila</taxon>
        <taxon>Apidae</taxon>
        <taxon>Ceratina</taxon>
        <taxon>Zadontomerus</taxon>
    </lineage>
</organism>
<protein>
    <submittedName>
        <fullName evidence="4">Aminopeptidase N-like</fullName>
    </submittedName>
</protein>
<dbReference type="InterPro" id="IPR024571">
    <property type="entry name" value="ERAP1-like_C_dom"/>
</dbReference>
<dbReference type="GO" id="GO:0005737">
    <property type="term" value="C:cytoplasm"/>
    <property type="evidence" value="ECO:0007669"/>
    <property type="project" value="TreeGrafter"/>
</dbReference>
<dbReference type="GO" id="GO:0043171">
    <property type="term" value="P:peptide catabolic process"/>
    <property type="evidence" value="ECO:0007669"/>
    <property type="project" value="TreeGrafter"/>
</dbReference>
<dbReference type="Pfam" id="PF11838">
    <property type="entry name" value="ERAP1_C"/>
    <property type="match status" value="1"/>
</dbReference>
<sequence length="172" mass="19974">MCAGIKFGGEREWNYCWQNYQKTQVPSEKRIMLQALGATTDTWLLQRYLLRSLNREMVRSQDVETVIASVATNSEGQFLAWRHLKAYWPQIHALFGNGSLTMGGLISVVISDFFTEYDYHEVSEFFKNVDVGSGRRALEQSLETIKFNIHWVKENADTVDRWLINYLNVHTS</sequence>
<evidence type="ECO:0000259" key="2">
    <source>
        <dbReference type="Pfam" id="PF11838"/>
    </source>
</evidence>
<dbReference type="InterPro" id="IPR050344">
    <property type="entry name" value="Peptidase_M1_aminopeptidases"/>
</dbReference>
<feature type="domain" description="ERAP1-like C-terminal" evidence="2">
    <location>
        <begin position="2"/>
        <end position="146"/>
    </location>
</feature>
<dbReference type="Proteomes" id="UP000694925">
    <property type="component" value="Unplaced"/>
</dbReference>
<dbReference type="RefSeq" id="XP_017883941.2">
    <property type="nucleotide sequence ID" value="XM_018028452.2"/>
</dbReference>
<name>A0AAJ7J4D2_9HYME</name>
<dbReference type="KEGG" id="ccal:108627274"/>
<evidence type="ECO:0000313" key="4">
    <source>
        <dbReference type="RefSeq" id="XP_017883941.2"/>
    </source>
</evidence>
<dbReference type="GO" id="GO:0042277">
    <property type="term" value="F:peptide binding"/>
    <property type="evidence" value="ECO:0007669"/>
    <property type="project" value="TreeGrafter"/>
</dbReference>
<evidence type="ECO:0000256" key="1">
    <source>
        <dbReference type="ARBA" id="ARBA00010136"/>
    </source>
</evidence>
<accession>A0AAJ7J4D2</accession>
<dbReference type="PANTHER" id="PTHR11533">
    <property type="entry name" value="PROTEASE M1 ZINC METALLOPROTEASE"/>
    <property type="match status" value="1"/>
</dbReference>
<dbReference type="Gene3D" id="1.25.50.20">
    <property type="match status" value="1"/>
</dbReference>
<dbReference type="GeneID" id="108627274"/>
<dbReference type="PANTHER" id="PTHR11533:SF299">
    <property type="entry name" value="AMINOPEPTIDASE"/>
    <property type="match status" value="1"/>
</dbReference>
<proteinExistence type="inferred from homology"/>
<dbReference type="GO" id="GO:0070006">
    <property type="term" value="F:metalloaminopeptidase activity"/>
    <property type="evidence" value="ECO:0007669"/>
    <property type="project" value="TreeGrafter"/>
</dbReference>
<dbReference type="GO" id="GO:0006508">
    <property type="term" value="P:proteolysis"/>
    <property type="evidence" value="ECO:0007669"/>
    <property type="project" value="TreeGrafter"/>
</dbReference>
<keyword evidence="3" id="KW-1185">Reference proteome</keyword>
<gene>
    <name evidence="4" type="primary">LOC108627274</name>
</gene>
<dbReference type="AlphaFoldDB" id="A0AAJ7J4D2"/>
<dbReference type="GO" id="GO:0016020">
    <property type="term" value="C:membrane"/>
    <property type="evidence" value="ECO:0007669"/>
    <property type="project" value="TreeGrafter"/>
</dbReference>
<reference evidence="4" key="1">
    <citation type="submission" date="2025-08" db="UniProtKB">
        <authorList>
            <consortium name="RefSeq"/>
        </authorList>
    </citation>
    <scope>IDENTIFICATION</scope>
    <source>
        <tissue evidence="4">Whole body</tissue>
    </source>
</reference>
<evidence type="ECO:0000313" key="3">
    <source>
        <dbReference type="Proteomes" id="UP000694925"/>
    </source>
</evidence>